<dbReference type="GeneID" id="124905421"/>
<proteinExistence type="evidence at transcript level"/>
<evidence type="ECO:0000313" key="1">
    <source>
        <dbReference type="EMBL" id="BAB71058.1"/>
    </source>
</evidence>
<protein>
    <submittedName>
        <fullName evidence="1">cDNA FLJ31401 fis, clone NT2NE2000038</fullName>
    </submittedName>
</protein>
<accession>Q96N51</accession>
<name>Q96N51_HUMAN</name>
<dbReference type="AlphaFoldDB" id="Q96N51"/>
<sequence length="184" mass="19611">MALDAGSAACLPQRRGSATPVRLHAPPLIQCHGDLIGTREPLAGGLAGLLSVSTPKHRCPPPCAFCWPLRAFRDCLRLGHSLDLRGATLFPRGSARGLFPCPSSGISGQPPFRRLSRPSPAPELQSFHDFGPLRTWCALRCQRPGPTVLGSSLVFCLAAGGLFCIPCCPSCKTLSCFTHPEPFL</sequence>
<dbReference type="KEGG" id="hsa:124905421"/>
<dbReference type="EMBL" id="AK055963">
    <property type="protein sequence ID" value="BAB71058.1"/>
    <property type="molecule type" value="mRNA"/>
</dbReference>
<reference evidence="1" key="1">
    <citation type="journal article" date="2004" name="Nat. Genet.">
        <title>Complete sequencing and characterization of 21,243 full-length human cDNAs.</title>
        <authorList>
            <person name="Ota T."/>
            <person name="Suzuki Y."/>
            <person name="Nishikawa T."/>
            <person name="Otsuki T."/>
            <person name="Sugiyama T."/>
            <person name="Irie R."/>
            <person name="Wakamatsu A."/>
            <person name="Hayashi K."/>
            <person name="Sato H."/>
            <person name="Nagai K."/>
            <person name="Kimura K."/>
            <person name="Makita H."/>
            <person name="Sekine M."/>
            <person name="Obayashi M."/>
            <person name="Nishi T."/>
            <person name="Shibahara T."/>
            <person name="Tanaka T."/>
            <person name="Ishii S."/>
            <person name="Yamamoto J."/>
            <person name="Saito K."/>
            <person name="Kawai Y."/>
            <person name="Isono Y."/>
            <person name="Nakamura Y."/>
            <person name="Nagahari K."/>
            <person name="Murakami K."/>
            <person name="Yasuda T."/>
            <person name="Iwayanagi T."/>
            <person name="Wagatsuma M."/>
            <person name="Shiratori A."/>
            <person name="Sudo H."/>
            <person name="Hosoiri T."/>
            <person name="Kaku Y."/>
            <person name="Kodaira H."/>
            <person name="Kondo H."/>
            <person name="Sugawara M."/>
            <person name="Takahashi M."/>
            <person name="Kanda K."/>
            <person name="Yokoi T."/>
            <person name="Furuya T."/>
            <person name="Kikkawa E."/>
            <person name="Omura Y."/>
            <person name="Abe K."/>
            <person name="Kamihara K."/>
            <person name="Katsuta N."/>
            <person name="Sato K."/>
            <person name="Tanikawa M."/>
            <person name="Yamazaki M."/>
            <person name="Ninomiya K."/>
            <person name="Ishibashi T."/>
            <person name="Yamashita H."/>
            <person name="Murakawa K."/>
            <person name="Fujimori K."/>
            <person name="Tanai H."/>
            <person name="Kimata M."/>
            <person name="Watanabe M."/>
            <person name="Hiraoka S."/>
            <person name="Chiba Y."/>
            <person name="Ishida S."/>
            <person name="Ono Y."/>
            <person name="Takiguchi S."/>
            <person name="Watanabe S."/>
            <person name="Yosida M."/>
            <person name="Hotuta T."/>
            <person name="Kusano J."/>
            <person name="Kanehori K."/>
            <person name="Takahashi-Fujii A."/>
            <person name="Hara H."/>
            <person name="Tanase T."/>
            <person name="Nomura Y."/>
            <person name="Togiya S."/>
            <person name="Komai F."/>
            <person name="Hara R."/>
            <person name="Takeuchi K."/>
            <person name="Arita M."/>
            <person name="Imose N."/>
            <person name="Musashino K."/>
            <person name="Yuuki H."/>
            <person name="Oshima A."/>
            <person name="Sasaki N."/>
            <person name="Aotsuka S."/>
            <person name="Yoshikawa Y."/>
            <person name="Matsunawa H."/>
            <person name="Ichihara T."/>
            <person name="Shiohata N."/>
            <person name="Sano S."/>
            <person name="Moriya S."/>
            <person name="Momiyama H."/>
            <person name="Satoh N."/>
            <person name="Takami S."/>
            <person name="Terashima Y."/>
            <person name="Suzuki O."/>
            <person name="Nakagawa S."/>
            <person name="Senoh A."/>
            <person name="Mizoguchi H."/>
            <person name="Goto Y."/>
            <person name="Shimizu F."/>
            <person name="Wakebe H."/>
            <person name="Hishigaki H."/>
            <person name="Watanabe T."/>
            <person name="Sugiyama A."/>
            <person name="Takemoto M."/>
            <person name="Kawakami B."/>
            <person name="Yamazaki M."/>
            <person name="Watanabe K."/>
            <person name="Kumagai A."/>
            <person name="Itakura S."/>
            <person name="Fukuzumi Y."/>
            <person name="Fujimori Y."/>
            <person name="Komiyama M."/>
            <person name="Tashiro H."/>
            <person name="Tanigami A."/>
            <person name="Fujiwara T."/>
            <person name="Ono T."/>
            <person name="Yamada K."/>
            <person name="Fujii Y."/>
            <person name="Ozaki K."/>
            <person name="Hirao M."/>
            <person name="Ohmori Y."/>
            <person name="Kawabata A."/>
            <person name="Hikiji T."/>
            <person name="Kobatake N."/>
            <person name="Inagaki H."/>
            <person name="Ikema Y."/>
            <person name="Okamoto S."/>
            <person name="Okitani R."/>
            <person name="Kawakami T."/>
            <person name="Noguchi S."/>
            <person name="Itoh T."/>
            <person name="Shigeta K."/>
            <person name="Senba T."/>
            <person name="Matsumura K."/>
            <person name="Nakajima Y."/>
            <person name="Mizuno T."/>
            <person name="Morinaga M."/>
            <person name="Sasaki M."/>
            <person name="Togashi T."/>
            <person name="Oyama M."/>
            <person name="Hata H."/>
            <person name="Watanabe M."/>
            <person name="Komatsu T."/>
            <person name="Mizushima-Sugano J."/>
            <person name="Satoh T."/>
            <person name="Shirai Y."/>
            <person name="Takahashi Y."/>
            <person name="Nakagawa K."/>
            <person name="Okumura K."/>
            <person name="Nagase T."/>
            <person name="Nomura N."/>
            <person name="Kikuchi H."/>
            <person name="Masuho Y."/>
            <person name="Yamashita R."/>
            <person name="Nakai K."/>
            <person name="Yada T."/>
            <person name="Nakamura Y."/>
            <person name="Ohara O."/>
            <person name="Isogai T."/>
            <person name="Sugano S."/>
        </authorList>
    </citation>
    <scope>NUCLEOTIDE SEQUENCE</scope>
</reference>
<dbReference type="RefSeq" id="XP_047299078.1">
    <property type="nucleotide sequence ID" value="XM_047443122.1"/>
</dbReference>
<organism evidence="1">
    <name type="scientific">Homo sapiens</name>
    <name type="common">Human</name>
    <dbReference type="NCBI Taxonomy" id="9606"/>
    <lineage>
        <taxon>Eukaryota</taxon>
        <taxon>Metazoa</taxon>
        <taxon>Chordata</taxon>
        <taxon>Craniata</taxon>
        <taxon>Vertebrata</taxon>
        <taxon>Euteleostomi</taxon>
        <taxon>Mammalia</taxon>
        <taxon>Eutheria</taxon>
        <taxon>Euarchontoglires</taxon>
        <taxon>Primates</taxon>
        <taxon>Haplorrhini</taxon>
        <taxon>Catarrhini</taxon>
        <taxon>Hominidae</taxon>
        <taxon>Homo</taxon>
    </lineage>
</organism>